<dbReference type="InterPro" id="IPR052022">
    <property type="entry name" value="26kDa_periplasmic_antigen"/>
</dbReference>
<dbReference type="Proteomes" id="UP001203284">
    <property type="component" value="Unassembled WGS sequence"/>
</dbReference>
<organism evidence="3 4">
    <name type="scientific">Ancylobacter crimeensis</name>
    <dbReference type="NCBI Taxonomy" id="2579147"/>
    <lineage>
        <taxon>Bacteria</taxon>
        <taxon>Pseudomonadati</taxon>
        <taxon>Pseudomonadota</taxon>
        <taxon>Alphaproteobacteria</taxon>
        <taxon>Hyphomicrobiales</taxon>
        <taxon>Xanthobacteraceae</taxon>
        <taxon>Ancylobacter</taxon>
    </lineage>
</organism>
<name>A0ABT0D9X1_9HYPH</name>
<accession>A0ABT0D9X1</accession>
<protein>
    <submittedName>
        <fullName evidence="3">SIMPL domain-containing protein</fullName>
    </submittedName>
</protein>
<dbReference type="Gene3D" id="3.30.110.170">
    <property type="entry name" value="Protein of unknown function (DUF541), domain 1"/>
    <property type="match status" value="1"/>
</dbReference>
<feature type="region of interest" description="Disordered" evidence="1">
    <location>
        <begin position="107"/>
        <end position="131"/>
    </location>
</feature>
<dbReference type="RefSeq" id="WP_247028129.1">
    <property type="nucleotide sequence ID" value="NZ_JALKCH010000004.1"/>
</dbReference>
<dbReference type="Pfam" id="PF04402">
    <property type="entry name" value="SIMPL"/>
    <property type="match status" value="1"/>
</dbReference>
<evidence type="ECO:0000256" key="2">
    <source>
        <dbReference type="SAM" id="SignalP"/>
    </source>
</evidence>
<dbReference type="PANTHER" id="PTHR34387">
    <property type="entry name" value="SLR1258 PROTEIN"/>
    <property type="match status" value="1"/>
</dbReference>
<evidence type="ECO:0000313" key="4">
    <source>
        <dbReference type="Proteomes" id="UP001203284"/>
    </source>
</evidence>
<dbReference type="Gene3D" id="3.30.70.2970">
    <property type="entry name" value="Protein of unknown function (DUF541), domain 2"/>
    <property type="match status" value="1"/>
</dbReference>
<feature type="compositionally biased region" description="Low complexity" evidence="1">
    <location>
        <begin position="121"/>
        <end position="130"/>
    </location>
</feature>
<sequence>MNAAHRVRRAPTPFRLAAISAALLLALAPLAASAQELPKPAKRPTLAVTGMGRVTAAPDMASLSAGVVSTGKTAREALDANTAAVADIIAAVKGSGIAERDIQTDGFSVQPQFGDPKREPNQNQNQPQAPRIVGYEVRNTVSVRVRDLGGLGPLLDTLVGKGANQLGSVSFGIAEPGRLQDDASIDAVKDARRQADLLAGAAGMRVVGVLSMQTSFASAPMPRMMAMAAKMDSVPMEAGETEVRASVSVVYEIEPL</sequence>
<proteinExistence type="predicted"/>
<evidence type="ECO:0000313" key="3">
    <source>
        <dbReference type="EMBL" id="MCK0196748.1"/>
    </source>
</evidence>
<evidence type="ECO:0000256" key="1">
    <source>
        <dbReference type="SAM" id="MobiDB-lite"/>
    </source>
</evidence>
<dbReference type="PANTHER" id="PTHR34387:SF1">
    <property type="entry name" value="PERIPLASMIC IMMUNOGENIC PROTEIN"/>
    <property type="match status" value="1"/>
</dbReference>
<feature type="signal peptide" evidence="2">
    <location>
        <begin position="1"/>
        <end position="34"/>
    </location>
</feature>
<gene>
    <name evidence="3" type="ORF">MWN34_07455</name>
</gene>
<comment type="caution">
    <text evidence="3">The sequence shown here is derived from an EMBL/GenBank/DDBJ whole genome shotgun (WGS) entry which is preliminary data.</text>
</comment>
<dbReference type="EMBL" id="JALKCH010000004">
    <property type="protein sequence ID" value="MCK0196748.1"/>
    <property type="molecule type" value="Genomic_DNA"/>
</dbReference>
<keyword evidence="4" id="KW-1185">Reference proteome</keyword>
<reference evidence="3 4" key="1">
    <citation type="submission" date="2022-04" db="EMBL/GenBank/DDBJ databases">
        <authorList>
            <person name="Grouzdev D.S."/>
            <person name="Pantiukh K.S."/>
            <person name="Krutkina M.S."/>
        </authorList>
    </citation>
    <scope>NUCLEOTIDE SEQUENCE [LARGE SCALE GENOMIC DNA]</scope>
    <source>
        <strain evidence="3 4">6x-1</strain>
    </source>
</reference>
<dbReference type="InterPro" id="IPR007497">
    <property type="entry name" value="SIMPL/DUF541"/>
</dbReference>
<keyword evidence="2" id="KW-0732">Signal</keyword>
<feature type="chain" id="PRO_5045799872" evidence="2">
    <location>
        <begin position="35"/>
        <end position="256"/>
    </location>
</feature>